<evidence type="ECO:0000313" key="2">
    <source>
        <dbReference type="Proteomes" id="UP000483820"/>
    </source>
</evidence>
<name>A0A6A5HY01_CAERE</name>
<comment type="caution">
    <text evidence="1">The sequence shown here is derived from an EMBL/GenBank/DDBJ whole genome shotgun (WGS) entry which is preliminary data.</text>
</comment>
<dbReference type="EMBL" id="WUAV01000001">
    <property type="protein sequence ID" value="KAF1771487.1"/>
    <property type="molecule type" value="Genomic_DNA"/>
</dbReference>
<sequence>MQMKEHRKFLSMFKQLEATPVNKITHYNKRHDIPDGFCYMIQQEVTGIRAVVIFTQSDNNLVNLTTEFEL</sequence>
<protein>
    <submittedName>
        <fullName evidence="1">Uncharacterized protein</fullName>
    </submittedName>
</protein>
<gene>
    <name evidence="1" type="ORF">GCK72_003314</name>
</gene>
<reference evidence="1 2" key="1">
    <citation type="submission" date="2019-12" db="EMBL/GenBank/DDBJ databases">
        <title>Chromosome-level assembly of the Caenorhabditis remanei genome.</title>
        <authorList>
            <person name="Teterina A.A."/>
            <person name="Willis J.H."/>
            <person name="Phillips P.C."/>
        </authorList>
    </citation>
    <scope>NUCLEOTIDE SEQUENCE [LARGE SCALE GENOMIC DNA]</scope>
    <source>
        <strain evidence="1 2">PX506</strain>
        <tissue evidence="1">Whole organism</tissue>
    </source>
</reference>
<dbReference type="GeneID" id="78773588"/>
<dbReference type="CTD" id="78773588"/>
<dbReference type="KEGG" id="crq:GCK72_003314"/>
<dbReference type="AlphaFoldDB" id="A0A6A5HY01"/>
<dbReference type="RefSeq" id="XP_053592607.1">
    <property type="nucleotide sequence ID" value="XM_053723962.1"/>
</dbReference>
<proteinExistence type="predicted"/>
<accession>A0A6A5HY01</accession>
<evidence type="ECO:0000313" key="1">
    <source>
        <dbReference type="EMBL" id="KAF1771487.1"/>
    </source>
</evidence>
<organism evidence="1 2">
    <name type="scientific">Caenorhabditis remanei</name>
    <name type="common">Caenorhabditis vulgaris</name>
    <dbReference type="NCBI Taxonomy" id="31234"/>
    <lineage>
        <taxon>Eukaryota</taxon>
        <taxon>Metazoa</taxon>
        <taxon>Ecdysozoa</taxon>
        <taxon>Nematoda</taxon>
        <taxon>Chromadorea</taxon>
        <taxon>Rhabditida</taxon>
        <taxon>Rhabditina</taxon>
        <taxon>Rhabditomorpha</taxon>
        <taxon>Rhabditoidea</taxon>
        <taxon>Rhabditidae</taxon>
        <taxon>Peloderinae</taxon>
        <taxon>Caenorhabditis</taxon>
    </lineage>
</organism>
<dbReference type="Proteomes" id="UP000483820">
    <property type="component" value="Chromosome I"/>
</dbReference>